<proteinExistence type="predicted"/>
<keyword evidence="3" id="KW-1185">Reference proteome</keyword>
<evidence type="ECO:0000313" key="2">
    <source>
        <dbReference type="EMBL" id="PIC12756.1"/>
    </source>
</evidence>
<dbReference type="AlphaFoldDB" id="A0A2G5SCY1"/>
<sequence length="202" mass="23102">MSTVDFRFAHTRTIFNSSVMSTMSKINVPKYGADDEVTKLLELFENTLESFKYDVSELFNVFNVQLNYFQKPCRVIRVLRKNNQSLVQANVLFKENGRTKANEILLEMPKSIVSTKTGKHAFSNYIVALMKSNNPFNKENTLVSTSIKAGVHPGRLGTRFQPIEDITNLDVIRCVEPPDCRLNTRSLRATVTFIYFNSQIFS</sequence>
<reference evidence="3" key="1">
    <citation type="submission" date="2017-10" db="EMBL/GenBank/DDBJ databases">
        <title>Rapid genome shrinkage in a self-fertile nematode reveals novel sperm competition proteins.</title>
        <authorList>
            <person name="Yin D."/>
            <person name="Schwarz E.M."/>
            <person name="Thomas C.G."/>
            <person name="Felde R.L."/>
            <person name="Korf I.F."/>
            <person name="Cutter A.D."/>
            <person name="Schartner C.M."/>
            <person name="Ralston E.J."/>
            <person name="Meyer B.J."/>
            <person name="Haag E.S."/>
        </authorList>
    </citation>
    <scope>NUCLEOTIDE SEQUENCE [LARGE SCALE GENOMIC DNA]</scope>
    <source>
        <strain evidence="3">JU1422</strain>
    </source>
</reference>
<dbReference type="Proteomes" id="UP000230233">
    <property type="component" value="Unassembled WGS sequence"/>
</dbReference>
<reference evidence="2" key="2">
    <citation type="journal article" date="2018" name="Science">
        <title>Rapid genome shrinkage in a self-fertile nematode reveals sperm competition proteins.</title>
        <authorList>
            <person name="Yin D."/>
            <person name="Schwarz E.M."/>
            <person name="Thomas C.G."/>
            <person name="Felde R.L."/>
            <person name="Korf I.F."/>
            <person name="Cutter A.D."/>
            <person name="Schartner C.M."/>
            <person name="Ralston E.J."/>
            <person name="Meyer B.J."/>
            <person name="Haag E.S."/>
        </authorList>
    </citation>
    <scope>NUCLEOTIDE SEQUENCE</scope>
    <source>
        <strain evidence="2">JU1422</strain>
    </source>
</reference>
<gene>
    <name evidence="1" type="ORF">B9Z55_028259</name>
    <name evidence="2" type="ORF">B9Z55_028262</name>
</gene>
<dbReference type="EMBL" id="PDUG01000019">
    <property type="protein sequence ID" value="PIC12752.1"/>
    <property type="molecule type" value="Genomic_DNA"/>
</dbReference>
<name>A0A2G5SCY1_9PELO</name>
<dbReference type="EMBL" id="PDUG01000019">
    <property type="protein sequence ID" value="PIC12756.1"/>
    <property type="molecule type" value="Genomic_DNA"/>
</dbReference>
<evidence type="ECO:0000313" key="1">
    <source>
        <dbReference type="EMBL" id="PIC12752.1"/>
    </source>
</evidence>
<protein>
    <submittedName>
        <fullName evidence="2">Uncharacterized protein</fullName>
    </submittedName>
</protein>
<organism evidence="2 3">
    <name type="scientific">Caenorhabditis nigoni</name>
    <dbReference type="NCBI Taxonomy" id="1611254"/>
    <lineage>
        <taxon>Eukaryota</taxon>
        <taxon>Metazoa</taxon>
        <taxon>Ecdysozoa</taxon>
        <taxon>Nematoda</taxon>
        <taxon>Chromadorea</taxon>
        <taxon>Rhabditida</taxon>
        <taxon>Rhabditina</taxon>
        <taxon>Rhabditomorpha</taxon>
        <taxon>Rhabditoidea</taxon>
        <taxon>Rhabditidae</taxon>
        <taxon>Peloderinae</taxon>
        <taxon>Caenorhabditis</taxon>
    </lineage>
</organism>
<comment type="caution">
    <text evidence="2">The sequence shown here is derived from an EMBL/GenBank/DDBJ whole genome shotgun (WGS) entry which is preliminary data.</text>
</comment>
<accession>A0A2G5SCY1</accession>
<evidence type="ECO:0000313" key="3">
    <source>
        <dbReference type="Proteomes" id="UP000230233"/>
    </source>
</evidence>